<keyword evidence="1" id="KW-0732">Signal</keyword>
<evidence type="ECO:0000313" key="3">
    <source>
        <dbReference type="Proteomes" id="UP000306236"/>
    </source>
</evidence>
<reference evidence="2 3" key="1">
    <citation type="submission" date="2019-04" db="EMBL/GenBank/DDBJ databases">
        <title>Lampropedia sp YIM MLB12 draf genome.</title>
        <authorList>
            <person name="Wang Y.-X."/>
        </authorList>
    </citation>
    <scope>NUCLEOTIDE SEQUENCE [LARGE SCALE GENOMIC DNA]</scope>
    <source>
        <strain evidence="2 3">YIM MLB12</strain>
    </source>
</reference>
<dbReference type="RefSeq" id="WP_136407121.1">
    <property type="nucleotide sequence ID" value="NZ_SSWX01000017.1"/>
</dbReference>
<proteinExistence type="predicted"/>
<keyword evidence="3" id="KW-1185">Reference proteome</keyword>
<feature type="chain" id="PRO_5020933298" description="Lipoprotein" evidence="1">
    <location>
        <begin position="20"/>
        <end position="170"/>
    </location>
</feature>
<organism evidence="2 3">
    <name type="scientific">Lampropedia aestuarii</name>
    <dbReference type="NCBI Taxonomy" id="2562762"/>
    <lineage>
        <taxon>Bacteria</taxon>
        <taxon>Pseudomonadati</taxon>
        <taxon>Pseudomonadota</taxon>
        <taxon>Betaproteobacteria</taxon>
        <taxon>Burkholderiales</taxon>
        <taxon>Comamonadaceae</taxon>
        <taxon>Lampropedia</taxon>
    </lineage>
</organism>
<gene>
    <name evidence="2" type="ORF">E8K88_13085</name>
</gene>
<feature type="signal peptide" evidence="1">
    <location>
        <begin position="1"/>
        <end position="19"/>
    </location>
</feature>
<evidence type="ECO:0000256" key="1">
    <source>
        <dbReference type="SAM" id="SignalP"/>
    </source>
</evidence>
<dbReference type="Proteomes" id="UP000306236">
    <property type="component" value="Unassembled WGS sequence"/>
</dbReference>
<evidence type="ECO:0000313" key="2">
    <source>
        <dbReference type="EMBL" id="THJ32176.1"/>
    </source>
</evidence>
<comment type="caution">
    <text evidence="2">The sequence shown here is derived from an EMBL/GenBank/DDBJ whole genome shotgun (WGS) entry which is preliminary data.</text>
</comment>
<dbReference type="OrthoDB" id="8759187at2"/>
<dbReference type="AlphaFoldDB" id="A0A4S5BR46"/>
<accession>A0A4S5BR46</accession>
<dbReference type="EMBL" id="SSWX01000017">
    <property type="protein sequence ID" value="THJ32176.1"/>
    <property type="molecule type" value="Genomic_DNA"/>
</dbReference>
<name>A0A4S5BR46_9BURK</name>
<protein>
    <recommendedName>
        <fullName evidence="4">Lipoprotein</fullName>
    </recommendedName>
</protein>
<sequence length="170" mass="18217">MSQCLFVIGATLISLVGCAVQTQSTAGQQENTFGVQENIGWTDAACLAIKNATLVPAQTVWWLETNQLRPARRLQVVAQSADPDVCAALSPGRAEVNQGAGYSFYALSANAAELDFGIAFLEQAASAQYEATSCVTSEGVAFEAKTHNRSEEPWSGYYYLGYDVESTCPE</sequence>
<evidence type="ECO:0008006" key="4">
    <source>
        <dbReference type="Google" id="ProtNLM"/>
    </source>
</evidence>